<evidence type="ECO:0000313" key="7">
    <source>
        <dbReference type="EMBL" id="OQV14433.1"/>
    </source>
</evidence>
<dbReference type="GO" id="GO:0046961">
    <property type="term" value="F:proton-transporting ATPase activity, rotational mechanism"/>
    <property type="evidence" value="ECO:0007669"/>
    <property type="project" value="InterPro"/>
</dbReference>
<dbReference type="InterPro" id="IPR004908">
    <property type="entry name" value="ATPase_V1-cplx_hsu"/>
</dbReference>
<evidence type="ECO:0000259" key="6">
    <source>
        <dbReference type="Pfam" id="PF11698"/>
    </source>
</evidence>
<keyword evidence="4" id="KW-0406">Ion transport</keyword>
<evidence type="ECO:0000256" key="3">
    <source>
        <dbReference type="ARBA" id="ARBA00022781"/>
    </source>
</evidence>
<proteinExistence type="inferred from homology"/>
<feature type="domain" description="ATPase V1 complex subunit H C-terminal" evidence="6">
    <location>
        <begin position="405"/>
        <end position="520"/>
    </location>
</feature>
<dbReference type="GO" id="GO:0005765">
    <property type="term" value="C:lysosomal membrane"/>
    <property type="evidence" value="ECO:0007669"/>
    <property type="project" value="TreeGrafter"/>
</dbReference>
<organism evidence="7 8">
    <name type="scientific">Hypsibius exemplaris</name>
    <name type="common">Freshwater tardigrade</name>
    <dbReference type="NCBI Taxonomy" id="2072580"/>
    <lineage>
        <taxon>Eukaryota</taxon>
        <taxon>Metazoa</taxon>
        <taxon>Ecdysozoa</taxon>
        <taxon>Tardigrada</taxon>
        <taxon>Eutardigrada</taxon>
        <taxon>Parachela</taxon>
        <taxon>Hypsibioidea</taxon>
        <taxon>Hypsibiidae</taxon>
        <taxon>Hypsibius</taxon>
    </lineage>
</organism>
<dbReference type="SUPFAM" id="SSF48371">
    <property type="entry name" value="ARM repeat"/>
    <property type="match status" value="1"/>
</dbReference>
<dbReference type="InterPro" id="IPR011987">
    <property type="entry name" value="ATPase_V1-cplx_hsu_C"/>
</dbReference>
<evidence type="ECO:0000256" key="4">
    <source>
        <dbReference type="ARBA" id="ARBA00023065"/>
    </source>
</evidence>
<comment type="caution">
    <text evidence="7">The sequence shown here is derived from an EMBL/GenBank/DDBJ whole genome shotgun (WGS) entry which is preliminary data.</text>
</comment>
<dbReference type="Pfam" id="PF03224">
    <property type="entry name" value="V-ATPase_H_N"/>
    <property type="match status" value="1"/>
</dbReference>
<dbReference type="InterPro" id="IPR038497">
    <property type="entry name" value="ATPase_V1-cplx_hsu_C_sf"/>
</dbReference>
<dbReference type="InterPro" id="IPR016024">
    <property type="entry name" value="ARM-type_fold"/>
</dbReference>
<dbReference type="FunFam" id="1.25.40.150:FF:000001">
    <property type="entry name" value="V-type proton ATPase subunit H"/>
    <property type="match status" value="1"/>
</dbReference>
<comment type="function">
    <text evidence="5">Subunit of the V1 complex of vacuolar(H+)-ATPase (V-ATPase), a multisubunit enzyme composed of a peripheral complex (V1) that hydrolyzes ATP and a membrane integral complex (V0) that translocates protons. V-ATPase is responsible for acidifying and maintaining the pH of intracellular compartments and in some cell types, is targeted to the plasma membrane, where it is responsible for acidifying the extracellular environment. Subunit H is essential for V-ATPase activity, but not for the assembly of the complex.</text>
</comment>
<accession>A0A1W0WH25</accession>
<dbReference type="FunFam" id="1.25.10.10:FF:000067">
    <property type="entry name" value="V-type proton ATPase subunit H"/>
    <property type="match status" value="1"/>
</dbReference>
<dbReference type="Pfam" id="PF11698">
    <property type="entry name" value="V-ATPase_H_C"/>
    <property type="match status" value="1"/>
</dbReference>
<evidence type="ECO:0000256" key="2">
    <source>
        <dbReference type="ARBA" id="ARBA00022448"/>
    </source>
</evidence>
<keyword evidence="3" id="KW-0375">Hydrogen ion transport</keyword>
<dbReference type="Proteomes" id="UP000192578">
    <property type="component" value="Unassembled WGS sequence"/>
</dbReference>
<gene>
    <name evidence="7" type="ORF">BV898_11410</name>
</gene>
<evidence type="ECO:0000256" key="1">
    <source>
        <dbReference type="ARBA" id="ARBA00008613"/>
    </source>
</evidence>
<dbReference type="Gene3D" id="1.25.40.150">
    <property type="entry name" value="V-type ATPase, subunit H, C-terminal domain"/>
    <property type="match status" value="1"/>
</dbReference>
<dbReference type="EMBL" id="MTYJ01000105">
    <property type="protein sequence ID" value="OQV14433.1"/>
    <property type="molecule type" value="Genomic_DNA"/>
</dbReference>
<dbReference type="OrthoDB" id="10263554at2759"/>
<reference evidence="8" key="1">
    <citation type="submission" date="2017-01" db="EMBL/GenBank/DDBJ databases">
        <title>Comparative genomics of anhydrobiosis in the tardigrade Hypsibius dujardini.</title>
        <authorList>
            <person name="Yoshida Y."/>
            <person name="Koutsovoulos G."/>
            <person name="Laetsch D."/>
            <person name="Stevens L."/>
            <person name="Kumar S."/>
            <person name="Horikawa D."/>
            <person name="Ishino K."/>
            <person name="Komine S."/>
            <person name="Tomita M."/>
            <person name="Blaxter M."/>
            <person name="Arakawa K."/>
        </authorList>
    </citation>
    <scope>NUCLEOTIDE SEQUENCE [LARGE SCALE GENOMIC DNA]</scope>
    <source>
        <strain evidence="8">Z151</strain>
    </source>
</reference>
<dbReference type="AlphaFoldDB" id="A0A1W0WH25"/>
<evidence type="ECO:0000313" key="8">
    <source>
        <dbReference type="Proteomes" id="UP000192578"/>
    </source>
</evidence>
<dbReference type="CDD" id="cd00256">
    <property type="entry name" value="VATPase_H"/>
    <property type="match status" value="1"/>
</dbReference>
<dbReference type="PANTHER" id="PTHR10698:SF0">
    <property type="entry name" value="V-TYPE PROTON ATPASE SUBUNIT H"/>
    <property type="match status" value="1"/>
</dbReference>
<evidence type="ECO:0000256" key="5">
    <source>
        <dbReference type="ARBA" id="ARBA00046225"/>
    </source>
</evidence>
<sequence length="550" mass="63246">MAEENMEPPDENVNRQSISIVVTSRIIRPTLQAETLGTLTEFSDSLTILTGKVRRALRLTVQFTISIGEKMASLMHLPEELEQVGGFVLANSPLANKASEVRANRINWQSYLQSQMINQEQFNVIVMLDTSPPPRRDQFLKEHRYECARTFLEMIANVAKDQTVQYLLTMIDDILQEDRSRVEIFHEYARKENTTVWRLFLPLLNRQDPFIVNQAGRIIAKLACWSNETMEGADLHFFLAFLKEQLRMQNNEYKQATARCLQMLLRVEEYRQAYATVDGITTILNALSANNNFQIQYQLIFCLWCMTFNPDLAEKMNKYNVIPVLALILTDSQKEKVFRIILATFRNLLEKPEDSQVIQENAVAMVHGKVLKNLSLLQARKFDDQDILDDMQYLDEKLQASVQDLSSFDEYVSELKSGRLEWSPVHKSERFWRENAVNFNEKNYELLKILTRLLEVSKDPLILSVAVHDIGEYVRCYPRGKSVIEQIGGKQLAMTLLTHEDANVRYQALLAVQKMMVQNWEYLGKQLEQDTGVSASGTAGTKKSVIPAKG</sequence>
<comment type="similarity">
    <text evidence="1">Belongs to the V-ATPase H subunit family.</text>
</comment>
<keyword evidence="8" id="KW-1185">Reference proteome</keyword>
<dbReference type="InterPro" id="IPR011989">
    <property type="entry name" value="ARM-like"/>
</dbReference>
<dbReference type="Gene3D" id="1.25.10.10">
    <property type="entry name" value="Leucine-rich Repeat Variant"/>
    <property type="match status" value="1"/>
</dbReference>
<protein>
    <submittedName>
        <fullName evidence="7">V-type proton ATPase subunit H</fullName>
    </submittedName>
</protein>
<keyword evidence="2" id="KW-0813">Transport</keyword>
<dbReference type="PANTHER" id="PTHR10698">
    <property type="entry name" value="V-TYPE PROTON ATPASE SUBUNIT H"/>
    <property type="match status" value="1"/>
</dbReference>
<name>A0A1W0WH25_HYPEX</name>
<dbReference type="GO" id="GO:0000221">
    <property type="term" value="C:vacuolar proton-transporting V-type ATPase, V1 domain"/>
    <property type="evidence" value="ECO:0007669"/>
    <property type="project" value="InterPro"/>
</dbReference>